<reference evidence="1 2" key="1">
    <citation type="submission" date="2021-03" db="EMBL/GenBank/DDBJ databases">
        <authorList>
            <person name="King G.J."/>
            <person name="Bancroft I."/>
            <person name="Baten A."/>
            <person name="Bloomfield J."/>
            <person name="Borpatragohain P."/>
            <person name="He Z."/>
            <person name="Irish N."/>
            <person name="Irwin J."/>
            <person name="Liu K."/>
            <person name="Mauleon R.P."/>
            <person name="Moore J."/>
            <person name="Morris R."/>
            <person name="Ostergaard L."/>
            <person name="Wang B."/>
            <person name="Wells R."/>
        </authorList>
    </citation>
    <scope>NUCLEOTIDE SEQUENCE [LARGE SCALE GENOMIC DNA]</scope>
    <source>
        <strain evidence="1">R-o-18</strain>
        <tissue evidence="1">Leaf</tissue>
    </source>
</reference>
<protein>
    <submittedName>
        <fullName evidence="1">Uncharacterized protein</fullName>
    </submittedName>
</protein>
<accession>A0ABQ7NJP8</accession>
<comment type="caution">
    <text evidence="1">The sequence shown here is derived from an EMBL/GenBank/DDBJ whole genome shotgun (WGS) entry which is preliminary data.</text>
</comment>
<organism evidence="1 2">
    <name type="scientific">Brassica rapa subsp. trilocularis</name>
    <dbReference type="NCBI Taxonomy" id="1813537"/>
    <lineage>
        <taxon>Eukaryota</taxon>
        <taxon>Viridiplantae</taxon>
        <taxon>Streptophyta</taxon>
        <taxon>Embryophyta</taxon>
        <taxon>Tracheophyta</taxon>
        <taxon>Spermatophyta</taxon>
        <taxon>Magnoliopsida</taxon>
        <taxon>eudicotyledons</taxon>
        <taxon>Gunneridae</taxon>
        <taxon>Pentapetalae</taxon>
        <taxon>rosids</taxon>
        <taxon>malvids</taxon>
        <taxon>Brassicales</taxon>
        <taxon>Brassicaceae</taxon>
        <taxon>Brassiceae</taxon>
        <taxon>Brassica</taxon>
    </lineage>
</organism>
<dbReference type="Proteomes" id="UP000823674">
    <property type="component" value="Chromosome A02"/>
</dbReference>
<gene>
    <name evidence="1" type="primary">A02p038140.1_BraROA</name>
    <name evidence="1" type="ORF">IGI04_007413</name>
</gene>
<proteinExistence type="predicted"/>
<name>A0ABQ7NJP8_BRACM</name>
<keyword evidence="2" id="KW-1185">Reference proteome</keyword>
<evidence type="ECO:0000313" key="2">
    <source>
        <dbReference type="Proteomes" id="UP000823674"/>
    </source>
</evidence>
<dbReference type="EMBL" id="JADBGQ010000002">
    <property type="protein sequence ID" value="KAG5411094.1"/>
    <property type="molecule type" value="Genomic_DNA"/>
</dbReference>
<evidence type="ECO:0000313" key="1">
    <source>
        <dbReference type="EMBL" id="KAG5411094.1"/>
    </source>
</evidence>
<sequence length="710" mass="80326">MPSRSKFLATMKLWRLCDMLWIENRPVCTTSRVIPSDYSVHTDHNFPLDRADQTVCTDPSDHPDRTTYAVHLIDPRTQARFNLEREESEDVHRFSLMALLVRPACPESCPEVLASVPDPLMDFSHPYFTKAWKLSCLKTCLTPVHILILKTNRRVMWSVRRVCGSSRMCPILPFIYMHDQNEPGHQLKSHFFRTGNEGTPLSFLGVVSSKLNASFLLDRCVTSGNRSSLLPCRTYESYHATIKHSGRRITVRSGYCGAYMSHFRDGGLSFPPPRFLLEALAELRMDFAQMAPNFFRYFLASGFPATMILVPRAGRSIIDGIPNRDNRCREKVFFFKINPASVGDFDFGRTPREWSDEIEPFSPAPMTPELRGLIATLRRGNPRWLAFTVDQIGAAYALPPGENRATPTGLAAPIRLEKCRRNKRRGRRNPIVLASPLRPGRCRSPFLLVGPEGRRTLKPGRSVIKLLMTTSIHRLIDADVELYRISILEKGWKLPSLGDMSECNAYVRMAVANAKAMEASNEYAALMEKRLADFPSKEEVGSHLLSIQQLQGELEAVRVTELQGAVEIEGLKGKLPAVETEKVAVQNDLHSMKEKHRQEIEGRDAETRKECNLAPPSLAQEYDAVLTVVKDKLQKKKKETAAEIRLQEVRARIEALTEYNKGGFELEEELERLRYQEVSLDVDYGLALVSDPSLSRLELPEVSGDSVNQD</sequence>